<accession>A0AAV5UHI9</accession>
<keyword evidence="3" id="KW-0963">Cytoplasm</keyword>
<dbReference type="GO" id="GO:0006606">
    <property type="term" value="P:protein import into nucleus"/>
    <property type="evidence" value="ECO:0007669"/>
    <property type="project" value="InterPro"/>
</dbReference>
<comment type="subcellular location">
    <subcellularLocation>
        <location evidence="1">Cytoplasm</location>
    </subcellularLocation>
</comment>
<evidence type="ECO:0000256" key="3">
    <source>
        <dbReference type="ARBA" id="ARBA00022490"/>
    </source>
</evidence>
<keyword evidence="2" id="KW-0813">Transport</keyword>
<dbReference type="PANTHER" id="PTHR10527">
    <property type="entry name" value="IMPORTIN BETA"/>
    <property type="match status" value="1"/>
</dbReference>
<keyword evidence="7" id="KW-1185">Reference proteome</keyword>
<dbReference type="Pfam" id="PF18829">
    <property type="entry name" value="Importin_rep_6"/>
    <property type="match status" value="1"/>
</dbReference>
<gene>
    <name evidence="6" type="ORF">PENTCL1PPCAC_28090</name>
</gene>
<dbReference type="SUPFAM" id="SSF48371">
    <property type="entry name" value="ARM repeat"/>
    <property type="match status" value="1"/>
</dbReference>
<evidence type="ECO:0000256" key="5">
    <source>
        <dbReference type="ARBA" id="ARBA00022927"/>
    </source>
</evidence>
<dbReference type="GO" id="GO:0005737">
    <property type="term" value="C:cytoplasm"/>
    <property type="evidence" value="ECO:0007669"/>
    <property type="project" value="UniProtKB-SubCell"/>
</dbReference>
<name>A0AAV5UHI9_9BILA</name>
<reference evidence="6" key="1">
    <citation type="submission" date="2023-10" db="EMBL/GenBank/DDBJ databases">
        <title>Genome assembly of Pristionchus species.</title>
        <authorList>
            <person name="Yoshida K."/>
            <person name="Sommer R.J."/>
        </authorList>
    </citation>
    <scope>NUCLEOTIDE SEQUENCE</scope>
    <source>
        <strain evidence="6">RS0144</strain>
    </source>
</reference>
<evidence type="ECO:0000256" key="2">
    <source>
        <dbReference type="ARBA" id="ARBA00022448"/>
    </source>
</evidence>
<dbReference type="InterPro" id="IPR041389">
    <property type="entry name" value="Importin_rep_6"/>
</dbReference>
<dbReference type="Proteomes" id="UP001432027">
    <property type="component" value="Unassembled WGS sequence"/>
</dbReference>
<dbReference type="Gene3D" id="1.25.10.10">
    <property type="entry name" value="Leucine-rich Repeat Variant"/>
    <property type="match status" value="1"/>
</dbReference>
<sequence length="530" mass="59845">SPTVVNDEALLTEENFDALKLEEKATACRGIFCFARKLGVLLIPYVEELSNLMIDHLKFFDGRIREFAADTLPHLLDCVRTERGVSALRLLWVRFWNALKQAIKSEGEIDIKSQLITSVEYCIARLGPEGLTGEELREIGAMLKEELEGYELRRQWGDEPGEFDAVTDEEFGEIINMEIAILARISDVIHTGFKTIGNIFHQVVNPLLPLVFPIIDHRRSYLERQWGLCIINDLIEFSPQEYEDILREKDRDGLIELFYQSLIDECFEVRQVAAYGFGVMAMSRHLGWADIAASGASTLASMIARRETEETDQSLAVENILEAVSEFRGNNESDVNKILSNFIHWMQISGDLGGDSVHSVHRFLEAQKSAAVGDLFSNGPELLSLLVTAMKTNVFDEKPESVQVKSQLVEILRQIRADENTFMGSTANANMEDTVDDMEFVETNEIRVPQEVMVLTNIPPAENRARHEKNKLMKEVESFMGDSQAPHEYETQTMVVGTSHDGKHEKEIQTTVVKIDDASPPDPMPSTSRF</sequence>
<comment type="caution">
    <text evidence="6">The sequence shown here is derived from an EMBL/GenBank/DDBJ whole genome shotgun (WGS) entry which is preliminary data.</text>
</comment>
<evidence type="ECO:0000313" key="7">
    <source>
        <dbReference type="Proteomes" id="UP001432027"/>
    </source>
</evidence>
<feature type="non-terminal residue" evidence="6">
    <location>
        <position position="1"/>
    </location>
</feature>
<evidence type="ECO:0000256" key="1">
    <source>
        <dbReference type="ARBA" id="ARBA00004496"/>
    </source>
</evidence>
<dbReference type="AlphaFoldDB" id="A0AAV5UHI9"/>
<evidence type="ECO:0000256" key="4">
    <source>
        <dbReference type="ARBA" id="ARBA00022737"/>
    </source>
</evidence>
<keyword evidence="4" id="KW-0677">Repeat</keyword>
<proteinExistence type="predicted"/>
<evidence type="ECO:0000313" key="6">
    <source>
        <dbReference type="EMBL" id="GMT05916.1"/>
    </source>
</evidence>
<dbReference type="InterPro" id="IPR011989">
    <property type="entry name" value="ARM-like"/>
</dbReference>
<keyword evidence="5" id="KW-0653">Protein transport</keyword>
<dbReference type="EMBL" id="BTSX01000006">
    <property type="protein sequence ID" value="GMT05916.1"/>
    <property type="molecule type" value="Genomic_DNA"/>
</dbReference>
<dbReference type="InterPro" id="IPR016024">
    <property type="entry name" value="ARM-type_fold"/>
</dbReference>
<protein>
    <submittedName>
        <fullName evidence="6">Uncharacterized protein</fullName>
    </submittedName>
</protein>
<organism evidence="6 7">
    <name type="scientific">Pristionchus entomophagus</name>
    <dbReference type="NCBI Taxonomy" id="358040"/>
    <lineage>
        <taxon>Eukaryota</taxon>
        <taxon>Metazoa</taxon>
        <taxon>Ecdysozoa</taxon>
        <taxon>Nematoda</taxon>
        <taxon>Chromadorea</taxon>
        <taxon>Rhabditida</taxon>
        <taxon>Rhabditina</taxon>
        <taxon>Diplogasteromorpha</taxon>
        <taxon>Diplogasteroidea</taxon>
        <taxon>Neodiplogasteridae</taxon>
        <taxon>Pristionchus</taxon>
    </lineage>
</organism>
<dbReference type="InterPro" id="IPR040122">
    <property type="entry name" value="Importin_beta"/>
</dbReference>